<evidence type="ECO:0000256" key="3">
    <source>
        <dbReference type="ARBA" id="ARBA00023080"/>
    </source>
</evidence>
<dbReference type="GO" id="GO:0009117">
    <property type="term" value="P:nucleotide metabolic process"/>
    <property type="evidence" value="ECO:0007669"/>
    <property type="project" value="UniProtKB-KW"/>
</dbReference>
<dbReference type="OrthoDB" id="9807767at2"/>
<reference evidence="5 6" key="1">
    <citation type="submission" date="2017-03" db="EMBL/GenBank/DDBJ databases">
        <authorList>
            <person name="Afonso C.L."/>
            <person name="Miller P.J."/>
            <person name="Scott M.A."/>
            <person name="Spackman E."/>
            <person name="Goraichik I."/>
            <person name="Dimitrov K.M."/>
            <person name="Suarez D.L."/>
            <person name="Swayne D.E."/>
        </authorList>
    </citation>
    <scope>NUCLEOTIDE SEQUENCE [LARGE SCALE GENOMIC DNA]</scope>
    <source>
        <strain evidence="5">SB41UT1</strain>
    </source>
</reference>
<dbReference type="SUPFAM" id="SSF52972">
    <property type="entry name" value="ITPase-like"/>
    <property type="match status" value="1"/>
</dbReference>
<accession>A0A1X7AFW8</accession>
<name>A0A1X7AFW8_9GAMM</name>
<comment type="catalytic activity">
    <reaction evidence="4">
        <text>dTTP + H2O = dTMP + diphosphate + H(+)</text>
        <dbReference type="Rhea" id="RHEA:28534"/>
        <dbReference type="ChEBI" id="CHEBI:15377"/>
        <dbReference type="ChEBI" id="CHEBI:15378"/>
        <dbReference type="ChEBI" id="CHEBI:33019"/>
        <dbReference type="ChEBI" id="CHEBI:37568"/>
        <dbReference type="ChEBI" id="CHEBI:63528"/>
        <dbReference type="EC" id="3.6.1.9"/>
    </reaction>
</comment>
<evidence type="ECO:0000256" key="1">
    <source>
        <dbReference type="ARBA" id="ARBA00001968"/>
    </source>
</evidence>
<dbReference type="InterPro" id="IPR029001">
    <property type="entry name" value="ITPase-like_fam"/>
</dbReference>
<dbReference type="PIRSF" id="PIRSF006305">
    <property type="entry name" value="Maf"/>
    <property type="match status" value="1"/>
</dbReference>
<dbReference type="GO" id="GO:0036221">
    <property type="term" value="F:UTP diphosphatase activity"/>
    <property type="evidence" value="ECO:0007669"/>
    <property type="project" value="RHEA"/>
</dbReference>
<organism evidence="5 6">
    <name type="scientific">Parendozoicomonas haliclonae</name>
    <dbReference type="NCBI Taxonomy" id="1960125"/>
    <lineage>
        <taxon>Bacteria</taxon>
        <taxon>Pseudomonadati</taxon>
        <taxon>Pseudomonadota</taxon>
        <taxon>Gammaproteobacteria</taxon>
        <taxon>Oceanospirillales</taxon>
        <taxon>Endozoicomonadaceae</taxon>
        <taxon>Parendozoicomonas</taxon>
    </lineage>
</organism>
<dbReference type="InterPro" id="IPR003697">
    <property type="entry name" value="Maf-like"/>
</dbReference>
<protein>
    <recommendedName>
        <fullName evidence="4">dTTP/UTP pyrophosphatase</fullName>
        <shortName evidence="4">dTTPase/UTPase</shortName>
        <ecNumber evidence="4">3.6.1.9</ecNumber>
    </recommendedName>
    <alternativeName>
        <fullName evidence="4">Nucleoside triphosphate pyrophosphatase</fullName>
    </alternativeName>
    <alternativeName>
        <fullName evidence="4">Nucleotide pyrophosphatase</fullName>
        <shortName evidence="4">Nucleotide PPase</shortName>
    </alternativeName>
</protein>
<dbReference type="RefSeq" id="WP_087107027.1">
    <property type="nucleotide sequence ID" value="NZ_CBCSCN010000014.1"/>
</dbReference>
<feature type="site" description="Important for substrate specificity" evidence="4">
    <location>
        <position position="74"/>
    </location>
</feature>
<feature type="site" description="Important for substrate specificity" evidence="4">
    <location>
        <position position="12"/>
    </location>
</feature>
<dbReference type="CDD" id="cd00555">
    <property type="entry name" value="Maf"/>
    <property type="match status" value="1"/>
</dbReference>
<keyword evidence="2 4" id="KW-0378">Hydrolase</keyword>
<keyword evidence="3 4" id="KW-0546">Nucleotide metabolism</keyword>
<comment type="caution">
    <text evidence="4">Lacks conserved residue(s) required for the propagation of feature annotation.</text>
</comment>
<dbReference type="NCBIfam" id="TIGR00172">
    <property type="entry name" value="maf"/>
    <property type="match status" value="1"/>
</dbReference>
<comment type="function">
    <text evidence="4">Nucleoside triphosphate pyrophosphatase that hydrolyzes dTTP and UTP. May have a dual role in cell division arrest and in preventing the incorporation of modified nucleotides into cellular nucleic acids.</text>
</comment>
<proteinExistence type="inferred from homology"/>
<evidence type="ECO:0000256" key="2">
    <source>
        <dbReference type="ARBA" id="ARBA00022801"/>
    </source>
</evidence>
<comment type="catalytic activity">
    <reaction evidence="4">
        <text>UTP + H2O = UMP + diphosphate + H(+)</text>
        <dbReference type="Rhea" id="RHEA:29395"/>
        <dbReference type="ChEBI" id="CHEBI:15377"/>
        <dbReference type="ChEBI" id="CHEBI:15378"/>
        <dbReference type="ChEBI" id="CHEBI:33019"/>
        <dbReference type="ChEBI" id="CHEBI:46398"/>
        <dbReference type="ChEBI" id="CHEBI:57865"/>
        <dbReference type="EC" id="3.6.1.9"/>
    </reaction>
</comment>
<dbReference type="GO" id="GO:0036218">
    <property type="term" value="F:dTTP diphosphatase activity"/>
    <property type="evidence" value="ECO:0007669"/>
    <property type="project" value="RHEA"/>
</dbReference>
<comment type="similarity">
    <text evidence="4">Belongs to the Maf family. YhdE subfamily.</text>
</comment>
<keyword evidence="4" id="KW-0963">Cytoplasm</keyword>
<dbReference type="PANTHER" id="PTHR43213">
    <property type="entry name" value="BIFUNCTIONAL DTTP/UTP PYROPHOSPHATASE/METHYLTRANSFERASE PROTEIN-RELATED"/>
    <property type="match status" value="1"/>
</dbReference>
<dbReference type="GO" id="GO:0005737">
    <property type="term" value="C:cytoplasm"/>
    <property type="evidence" value="ECO:0007669"/>
    <property type="project" value="UniProtKB-SubCell"/>
</dbReference>
<evidence type="ECO:0000313" key="5">
    <source>
        <dbReference type="EMBL" id="SMA37360.1"/>
    </source>
</evidence>
<dbReference type="PANTHER" id="PTHR43213:SF5">
    <property type="entry name" value="BIFUNCTIONAL DTTP_UTP PYROPHOSPHATASE_METHYLTRANSFERASE PROTEIN-RELATED"/>
    <property type="match status" value="1"/>
</dbReference>
<evidence type="ECO:0000256" key="4">
    <source>
        <dbReference type="HAMAP-Rule" id="MF_00528"/>
    </source>
</evidence>
<gene>
    <name evidence="5" type="primary">yhdE</name>
    <name evidence="5" type="ORF">EHSB41UT_00726</name>
</gene>
<dbReference type="Proteomes" id="UP000196573">
    <property type="component" value="Unassembled WGS sequence"/>
</dbReference>
<comment type="cofactor">
    <cofactor evidence="1 4">
        <name>a divalent metal cation</name>
        <dbReference type="ChEBI" id="CHEBI:60240"/>
    </cofactor>
</comment>
<comment type="subcellular location">
    <subcellularLocation>
        <location evidence="4">Cytoplasm</location>
    </subcellularLocation>
</comment>
<dbReference type="EMBL" id="FWPT01000002">
    <property type="protein sequence ID" value="SMA37360.1"/>
    <property type="molecule type" value="Genomic_DNA"/>
</dbReference>
<feature type="active site" description="Proton acceptor" evidence="4">
    <location>
        <position position="73"/>
    </location>
</feature>
<keyword evidence="6" id="KW-1185">Reference proteome</keyword>
<dbReference type="AlphaFoldDB" id="A0A1X7AFW8"/>
<evidence type="ECO:0000313" key="6">
    <source>
        <dbReference type="Proteomes" id="UP000196573"/>
    </source>
</evidence>
<dbReference type="Pfam" id="PF02545">
    <property type="entry name" value="Maf"/>
    <property type="match status" value="1"/>
</dbReference>
<feature type="site" description="Important for substrate specificity" evidence="4">
    <location>
        <position position="156"/>
    </location>
</feature>
<sequence>MQYLYLASRSPRRRELLQQAGIPFRLIDIEVDESVLEDEAAADYVERLARDKARAGVASQGEAAQSAPVLAADTTVAEGTHILGKPETPAEAVDMLMHLSGREHTVYTGIAMALGDRLESRVVATRVCFASFRRADAERYVATGEPMDKAGAYGIQGFGGVLVERIEGSYSNVVGLPVYETATLAAEFGVACWQTETL</sequence>
<dbReference type="HAMAP" id="MF_00528">
    <property type="entry name" value="Maf"/>
    <property type="match status" value="1"/>
</dbReference>
<dbReference type="EC" id="3.6.1.9" evidence="4"/>
<dbReference type="Gene3D" id="3.90.950.10">
    <property type="match status" value="1"/>
</dbReference>